<protein>
    <submittedName>
        <fullName evidence="2">Transposase</fullName>
    </submittedName>
</protein>
<keyword evidence="3" id="KW-1185">Reference proteome</keyword>
<dbReference type="PANTHER" id="PTHR33055">
    <property type="entry name" value="TRANSPOSASE FOR INSERTION SEQUENCE ELEMENT IS1111A"/>
    <property type="match status" value="1"/>
</dbReference>
<evidence type="ECO:0000313" key="2">
    <source>
        <dbReference type="EMBL" id="MFC3040646.1"/>
    </source>
</evidence>
<feature type="domain" description="Transposase IS110-like N-terminal" evidence="1">
    <location>
        <begin position="19"/>
        <end position="129"/>
    </location>
</feature>
<evidence type="ECO:0000259" key="1">
    <source>
        <dbReference type="Pfam" id="PF01548"/>
    </source>
</evidence>
<dbReference type="Pfam" id="PF01548">
    <property type="entry name" value="DEDD_Tnp_IS110"/>
    <property type="match status" value="1"/>
</dbReference>
<dbReference type="InterPro" id="IPR047650">
    <property type="entry name" value="Transpos_IS110"/>
</dbReference>
<gene>
    <name evidence="2" type="ORF">ACFOGI_10345</name>
</gene>
<sequence>MHHNRNSRIEQVNEQILIVGVDIAKATHYACAVDDRGRELSKSWRIKQSRQDFEAFYTTLMKLVETHGKERVLVGFEPTGHYWMNLAEFLTDYDIPFVLVNPHHVKKSKELDDNLPSKNDRKDARLIAKNDHVWSLQYS</sequence>
<evidence type="ECO:0000313" key="3">
    <source>
        <dbReference type="Proteomes" id="UP001595279"/>
    </source>
</evidence>
<dbReference type="InterPro" id="IPR002525">
    <property type="entry name" value="Transp_IS110-like_N"/>
</dbReference>
<accession>A0ABV7CVZ6</accession>
<comment type="caution">
    <text evidence="2">The sequence shown here is derived from an EMBL/GenBank/DDBJ whole genome shotgun (WGS) entry which is preliminary data.</text>
</comment>
<dbReference type="RefSeq" id="WP_390272066.1">
    <property type="nucleotide sequence ID" value="NZ_JBHRSA010000041.1"/>
</dbReference>
<reference evidence="3" key="1">
    <citation type="journal article" date="2019" name="Int. J. Syst. Evol. Microbiol.">
        <title>The Global Catalogue of Microorganisms (GCM) 10K type strain sequencing project: providing services to taxonomists for standard genome sequencing and annotation.</title>
        <authorList>
            <consortium name="The Broad Institute Genomics Platform"/>
            <consortium name="The Broad Institute Genome Sequencing Center for Infectious Disease"/>
            <person name="Wu L."/>
            <person name="Ma J."/>
        </authorList>
    </citation>
    <scope>NUCLEOTIDE SEQUENCE [LARGE SCALE GENOMIC DNA]</scope>
    <source>
        <strain evidence="3">KCTC 13128</strain>
    </source>
</reference>
<dbReference type="EMBL" id="JBHRSA010000041">
    <property type="protein sequence ID" value="MFC3040646.1"/>
    <property type="molecule type" value="Genomic_DNA"/>
</dbReference>
<proteinExistence type="predicted"/>
<organism evidence="2 3">
    <name type="scientific">Virgibacillus xinjiangensis</name>
    <dbReference type="NCBI Taxonomy" id="393090"/>
    <lineage>
        <taxon>Bacteria</taxon>
        <taxon>Bacillati</taxon>
        <taxon>Bacillota</taxon>
        <taxon>Bacilli</taxon>
        <taxon>Bacillales</taxon>
        <taxon>Bacillaceae</taxon>
        <taxon>Virgibacillus</taxon>
    </lineage>
</organism>
<name>A0ABV7CVZ6_9BACI</name>
<dbReference type="Proteomes" id="UP001595279">
    <property type="component" value="Unassembled WGS sequence"/>
</dbReference>